<feature type="compositionally biased region" description="Basic and acidic residues" evidence="1">
    <location>
        <begin position="151"/>
        <end position="170"/>
    </location>
</feature>
<proteinExistence type="predicted"/>
<reference evidence="3" key="1">
    <citation type="submission" date="2021-01" db="EMBL/GenBank/DDBJ databases">
        <title>Tabrizicola alba sp. nov. a motile alkaliphilic bacterium isolated from a soda lake.</title>
        <authorList>
            <person name="Szuroczki S."/>
            <person name="Abbaszade G."/>
            <person name="Schumann P."/>
            <person name="Toth E."/>
        </authorList>
    </citation>
    <scope>NUCLEOTIDE SEQUENCE</scope>
    <source>
        <strain evidence="3">DMG-N-6</strain>
    </source>
</reference>
<dbReference type="Proteomes" id="UP000648908">
    <property type="component" value="Unassembled WGS sequence"/>
</dbReference>
<keyword evidence="2" id="KW-0472">Membrane</keyword>
<feature type="transmembrane region" description="Helical" evidence="2">
    <location>
        <begin position="103"/>
        <end position="124"/>
    </location>
</feature>
<dbReference type="EMBL" id="JAESVN010000002">
    <property type="protein sequence ID" value="MBL4916880.1"/>
    <property type="molecule type" value="Genomic_DNA"/>
</dbReference>
<feature type="region of interest" description="Disordered" evidence="1">
    <location>
        <begin position="145"/>
        <end position="182"/>
    </location>
</feature>
<dbReference type="RefSeq" id="WP_202687686.1">
    <property type="nucleotide sequence ID" value="NZ_JAESVN010000002.1"/>
</dbReference>
<evidence type="ECO:0000256" key="1">
    <source>
        <dbReference type="SAM" id="MobiDB-lite"/>
    </source>
</evidence>
<feature type="transmembrane region" description="Helical" evidence="2">
    <location>
        <begin position="72"/>
        <end position="91"/>
    </location>
</feature>
<evidence type="ECO:0000256" key="2">
    <source>
        <dbReference type="SAM" id="Phobius"/>
    </source>
</evidence>
<protein>
    <submittedName>
        <fullName evidence="3">Uncharacterized protein</fullName>
    </submittedName>
</protein>
<keyword evidence="4" id="KW-1185">Reference proteome</keyword>
<sequence>MSRWAWTTTGLRLRSNLLIALALVMVLAALAAGLARLALPGFAAVTLAFGFARLMERPWLISRLAAPGGVLALSQTMAVQVALVLALYWLGTGLSVLTDWQPLLPLWLPAAVVVGAALLSRLIWRPLPPEWDGFLDEATETLNRMAAETEAMNRPEDRPVDRPENGDDTAKTPPRTPGGRQG</sequence>
<evidence type="ECO:0000313" key="4">
    <source>
        <dbReference type="Proteomes" id="UP000648908"/>
    </source>
</evidence>
<gene>
    <name evidence="3" type="ORF">JL811_06555</name>
</gene>
<organism evidence="3 4">
    <name type="scientific">Szabonella alba</name>
    <dbReference type="NCBI Taxonomy" id="2804194"/>
    <lineage>
        <taxon>Bacteria</taxon>
        <taxon>Pseudomonadati</taxon>
        <taxon>Pseudomonadota</taxon>
        <taxon>Alphaproteobacteria</taxon>
        <taxon>Rhodobacterales</taxon>
        <taxon>Paracoccaceae</taxon>
        <taxon>Szabonella</taxon>
    </lineage>
</organism>
<keyword evidence="2" id="KW-1133">Transmembrane helix</keyword>
<comment type="caution">
    <text evidence="3">The sequence shown here is derived from an EMBL/GenBank/DDBJ whole genome shotgun (WGS) entry which is preliminary data.</text>
</comment>
<keyword evidence="2" id="KW-0812">Transmembrane</keyword>
<evidence type="ECO:0000313" key="3">
    <source>
        <dbReference type="EMBL" id="MBL4916880.1"/>
    </source>
</evidence>
<dbReference type="AlphaFoldDB" id="A0A8K0VBL1"/>
<name>A0A8K0VBL1_9RHOB</name>
<accession>A0A8K0VBL1</accession>